<dbReference type="EMBL" id="NHYD01000787">
    <property type="protein sequence ID" value="PPQ93345.1"/>
    <property type="molecule type" value="Genomic_DNA"/>
</dbReference>
<dbReference type="Proteomes" id="UP000283269">
    <property type="component" value="Unassembled WGS sequence"/>
</dbReference>
<evidence type="ECO:0000313" key="2">
    <source>
        <dbReference type="EMBL" id="PPQ93345.1"/>
    </source>
</evidence>
<evidence type="ECO:0000256" key="1">
    <source>
        <dbReference type="SAM" id="MobiDB-lite"/>
    </source>
</evidence>
<reference evidence="2 3" key="1">
    <citation type="journal article" date="2018" name="Evol. Lett.">
        <title>Horizontal gene cluster transfer increased hallucinogenic mushroom diversity.</title>
        <authorList>
            <person name="Reynolds H.T."/>
            <person name="Vijayakumar V."/>
            <person name="Gluck-Thaler E."/>
            <person name="Korotkin H.B."/>
            <person name="Matheny P.B."/>
            <person name="Slot J.C."/>
        </authorList>
    </citation>
    <scope>NUCLEOTIDE SEQUENCE [LARGE SCALE GENOMIC DNA]</scope>
    <source>
        <strain evidence="2 3">2631</strain>
    </source>
</reference>
<feature type="region of interest" description="Disordered" evidence="1">
    <location>
        <begin position="1"/>
        <end position="65"/>
    </location>
</feature>
<sequence length="65" mass="7425">MSSDNQSVHRNRLHNTNSSSSRPRHLSLHRLRQTDVFDDEASTESAPFKYPTAREKKAHASSSFI</sequence>
<dbReference type="InParanoid" id="A0A409XRB2"/>
<accession>A0A409XRB2</accession>
<organism evidence="2 3">
    <name type="scientific">Psilocybe cyanescens</name>
    <dbReference type="NCBI Taxonomy" id="93625"/>
    <lineage>
        <taxon>Eukaryota</taxon>
        <taxon>Fungi</taxon>
        <taxon>Dikarya</taxon>
        <taxon>Basidiomycota</taxon>
        <taxon>Agaricomycotina</taxon>
        <taxon>Agaricomycetes</taxon>
        <taxon>Agaricomycetidae</taxon>
        <taxon>Agaricales</taxon>
        <taxon>Agaricineae</taxon>
        <taxon>Strophariaceae</taxon>
        <taxon>Psilocybe</taxon>
    </lineage>
</organism>
<protein>
    <submittedName>
        <fullName evidence="2">Uncharacterized protein</fullName>
    </submittedName>
</protein>
<proteinExistence type="predicted"/>
<comment type="caution">
    <text evidence="2">The sequence shown here is derived from an EMBL/GenBank/DDBJ whole genome shotgun (WGS) entry which is preliminary data.</text>
</comment>
<evidence type="ECO:0000313" key="3">
    <source>
        <dbReference type="Proteomes" id="UP000283269"/>
    </source>
</evidence>
<dbReference type="AlphaFoldDB" id="A0A409XRB2"/>
<feature type="compositionally biased region" description="Basic residues" evidence="1">
    <location>
        <begin position="22"/>
        <end position="31"/>
    </location>
</feature>
<name>A0A409XRB2_PSICY</name>
<gene>
    <name evidence="2" type="ORF">CVT25_014474</name>
</gene>
<keyword evidence="3" id="KW-1185">Reference proteome</keyword>